<reference evidence="1" key="3">
    <citation type="submission" date="2023-05" db="EMBL/GenBank/DDBJ databases">
        <authorList>
            <person name="Smith C.H."/>
        </authorList>
    </citation>
    <scope>NUCLEOTIDE SEQUENCE</scope>
    <source>
        <strain evidence="1">CHS0354</strain>
        <tissue evidence="1">Mantle</tissue>
    </source>
</reference>
<organism evidence="1 2">
    <name type="scientific">Potamilus streckersoni</name>
    <dbReference type="NCBI Taxonomy" id="2493646"/>
    <lineage>
        <taxon>Eukaryota</taxon>
        <taxon>Metazoa</taxon>
        <taxon>Spiralia</taxon>
        <taxon>Lophotrochozoa</taxon>
        <taxon>Mollusca</taxon>
        <taxon>Bivalvia</taxon>
        <taxon>Autobranchia</taxon>
        <taxon>Heteroconchia</taxon>
        <taxon>Palaeoheterodonta</taxon>
        <taxon>Unionida</taxon>
        <taxon>Unionoidea</taxon>
        <taxon>Unionidae</taxon>
        <taxon>Ambleminae</taxon>
        <taxon>Lampsilini</taxon>
        <taxon>Potamilus</taxon>
    </lineage>
</organism>
<proteinExistence type="predicted"/>
<reference evidence="1" key="1">
    <citation type="journal article" date="2021" name="Genome Biol. Evol.">
        <title>A High-Quality Reference Genome for a Parasitic Bivalve with Doubly Uniparental Inheritance (Bivalvia: Unionida).</title>
        <authorList>
            <person name="Smith C.H."/>
        </authorList>
    </citation>
    <scope>NUCLEOTIDE SEQUENCE</scope>
    <source>
        <strain evidence="1">CHS0354</strain>
    </source>
</reference>
<dbReference type="AlphaFoldDB" id="A0AAE0TGQ6"/>
<evidence type="ECO:0000313" key="2">
    <source>
        <dbReference type="Proteomes" id="UP001195483"/>
    </source>
</evidence>
<comment type="caution">
    <text evidence="1">The sequence shown here is derived from an EMBL/GenBank/DDBJ whole genome shotgun (WGS) entry which is preliminary data.</text>
</comment>
<dbReference type="Proteomes" id="UP001195483">
    <property type="component" value="Unassembled WGS sequence"/>
</dbReference>
<reference evidence="1" key="2">
    <citation type="journal article" date="2021" name="Genome Biol. Evol.">
        <title>Developing a high-quality reference genome for a parasitic bivalve with doubly uniparental inheritance (Bivalvia: Unionida).</title>
        <authorList>
            <person name="Smith C.H."/>
        </authorList>
    </citation>
    <scope>NUCLEOTIDE SEQUENCE</scope>
    <source>
        <strain evidence="1">CHS0354</strain>
        <tissue evidence="1">Mantle</tissue>
    </source>
</reference>
<dbReference type="EMBL" id="JAEAOA010001913">
    <property type="protein sequence ID" value="KAK3610044.1"/>
    <property type="molecule type" value="Genomic_DNA"/>
</dbReference>
<gene>
    <name evidence="1" type="ORF">CHS0354_032401</name>
</gene>
<name>A0AAE0TGQ6_9BIVA</name>
<protein>
    <submittedName>
        <fullName evidence="1">Uncharacterized protein</fullName>
    </submittedName>
</protein>
<sequence length="114" mass="13180">MEDNIELILQDQEKTQVNAVDILTIYISHLLKHLENLYRQRGVYDLMRDTHFVFTAPASWSERECIRLLSDAAKTYWVVGCQRLTEKLGYKKGSIADRNYFGVGNGCLAEMSVY</sequence>
<keyword evidence="2" id="KW-1185">Reference proteome</keyword>
<evidence type="ECO:0000313" key="1">
    <source>
        <dbReference type="EMBL" id="KAK3610044.1"/>
    </source>
</evidence>
<accession>A0AAE0TGQ6</accession>